<evidence type="ECO:0000256" key="1">
    <source>
        <dbReference type="SAM" id="SignalP"/>
    </source>
</evidence>
<evidence type="ECO:0000313" key="2">
    <source>
        <dbReference type="EMBL" id="MVX56266.1"/>
    </source>
</evidence>
<name>A0A6L6YF94_9BURK</name>
<reference evidence="2 3" key="1">
    <citation type="submission" date="2019-12" db="EMBL/GenBank/DDBJ databases">
        <title>Microbes associate with the intestines of laboratory mice.</title>
        <authorList>
            <person name="Navarre W."/>
            <person name="Wong E."/>
        </authorList>
    </citation>
    <scope>NUCLEOTIDE SEQUENCE [LARGE SCALE GENOMIC DNA]</scope>
    <source>
        <strain evidence="2 3">NM82_D38</strain>
    </source>
</reference>
<comment type="caution">
    <text evidence="2">The sequence shown here is derived from an EMBL/GenBank/DDBJ whole genome shotgun (WGS) entry which is preliminary data.</text>
</comment>
<dbReference type="Proteomes" id="UP000472580">
    <property type="component" value="Unassembled WGS sequence"/>
</dbReference>
<gene>
    <name evidence="2" type="ORF">E5987_03475</name>
</gene>
<keyword evidence="3" id="KW-1185">Reference proteome</keyword>
<feature type="signal peptide" evidence="1">
    <location>
        <begin position="1"/>
        <end position="22"/>
    </location>
</feature>
<dbReference type="AlphaFoldDB" id="A0A6L6YF94"/>
<dbReference type="EMBL" id="WSRP01000007">
    <property type="protein sequence ID" value="MVX56266.1"/>
    <property type="molecule type" value="Genomic_DNA"/>
</dbReference>
<sequence>MMITRKTTLFLVCALFSSAVSAAAYRAPHWKSFKLGEDTYSTIYKAANRSDDYACRLKSQSVYDNNESQLVVFGPCLGSGPLETVLFNFNKDKVLTSVHAYYKLAEGTQDASELFETISNQLGGGFKEYNLAENGVSSKVWKKETPRINYEIKLTGSEYVVVENLRGSSETKGHVTDKTKAVASHIFNYEKNVSLLHDYAQAYSPSELIDITREDETGYHEITKNGCSVKGILRERHTNYIVMDSTQIFLSNMKMVKHFPLDRVGLLKLKDVSVDRGKIYATLVSPIEPAQATLSDRLEALDLLEARRIKEAEAKDPQVRHHYAVAKGAEGVLMQGPCFVPFQEGQPYNEKKCLEKIEDYFKSYDFYRTPTYRFFKRLSDAL</sequence>
<proteinExistence type="predicted"/>
<dbReference type="RefSeq" id="WP_160334701.1">
    <property type="nucleotide sequence ID" value="NZ_WSRP01000007.1"/>
</dbReference>
<evidence type="ECO:0000313" key="3">
    <source>
        <dbReference type="Proteomes" id="UP000472580"/>
    </source>
</evidence>
<accession>A0A6L6YF94</accession>
<organism evidence="2 3">
    <name type="scientific">Parasutterella muris</name>
    <dbReference type="NCBI Taxonomy" id="2565572"/>
    <lineage>
        <taxon>Bacteria</taxon>
        <taxon>Pseudomonadati</taxon>
        <taxon>Pseudomonadota</taxon>
        <taxon>Betaproteobacteria</taxon>
        <taxon>Burkholderiales</taxon>
        <taxon>Sutterellaceae</taxon>
        <taxon>Parasutterella</taxon>
    </lineage>
</organism>
<feature type="chain" id="PRO_5027046599" evidence="1">
    <location>
        <begin position="23"/>
        <end position="382"/>
    </location>
</feature>
<keyword evidence="1" id="KW-0732">Signal</keyword>
<protein>
    <submittedName>
        <fullName evidence="2">Uncharacterized protein</fullName>
    </submittedName>
</protein>